<dbReference type="Proteomes" id="UP000614058">
    <property type="component" value="Unassembled WGS sequence"/>
</dbReference>
<protein>
    <submittedName>
        <fullName evidence="1">Sel1 repeat family protein</fullName>
    </submittedName>
</protein>
<dbReference type="InterPro" id="IPR006597">
    <property type="entry name" value="Sel1-like"/>
</dbReference>
<dbReference type="InterPro" id="IPR011990">
    <property type="entry name" value="TPR-like_helical_dom_sf"/>
</dbReference>
<comment type="caution">
    <text evidence="1">The sequence shown here is derived from an EMBL/GenBank/DDBJ whole genome shotgun (WGS) entry which is preliminary data.</text>
</comment>
<dbReference type="InterPro" id="IPR050767">
    <property type="entry name" value="Sel1_AlgK"/>
</dbReference>
<dbReference type="PANTHER" id="PTHR11102">
    <property type="entry name" value="SEL-1-LIKE PROTEIN"/>
    <property type="match status" value="1"/>
</dbReference>
<dbReference type="SMART" id="SM00671">
    <property type="entry name" value="SEL1"/>
    <property type="match status" value="5"/>
</dbReference>
<accession>A0ABS1BSF7</accession>
<dbReference type="EMBL" id="JAEHNZ010000001">
    <property type="protein sequence ID" value="MBK0395815.1"/>
    <property type="molecule type" value="Genomic_DNA"/>
</dbReference>
<sequence>MAANDSGKTIAVLALVGILGAGAFMGNSWLNAQHADYNILLNDFGAFQSALSGDAEAQYTVGKFYADAGEWQNAIFWLNKSADQNNAQALSEAAMAYLDGRDGVPKDANHACRNLEKVYGLHKDAANAANAGFCYDESMQAFAQALPYYQIAAKAGNNAVRYKLGRLYDLGQGTDQNYDTAAYWYRQAAKGNNAPALYSLALMYMQGHGVPKSPFAAYVLAKSAQAKQSGNDANELTRRNFDGKLSEIETAYLPNAPKAKAEVEQYVKSHSGEETLALIDSRVPYTETVPE</sequence>
<dbReference type="PANTHER" id="PTHR11102:SF160">
    <property type="entry name" value="ERAD-ASSOCIATED E3 UBIQUITIN-PROTEIN LIGASE COMPONENT HRD3"/>
    <property type="match status" value="1"/>
</dbReference>
<dbReference type="Pfam" id="PF08238">
    <property type="entry name" value="Sel1"/>
    <property type="match status" value="5"/>
</dbReference>
<dbReference type="SUPFAM" id="SSF81901">
    <property type="entry name" value="HCP-like"/>
    <property type="match status" value="2"/>
</dbReference>
<evidence type="ECO:0000313" key="2">
    <source>
        <dbReference type="Proteomes" id="UP000614058"/>
    </source>
</evidence>
<evidence type="ECO:0000313" key="1">
    <source>
        <dbReference type="EMBL" id="MBK0395815.1"/>
    </source>
</evidence>
<reference evidence="1 2" key="1">
    <citation type="journal article" date="2021" name="Pathogens">
        <title>Isolation and Characterization of Kingella bonacorsii sp. nov., A Novel Kingella Species Detected in a Stable Periodontitis Subject.</title>
        <authorList>
            <person name="Antezack A."/>
            <person name="Boxberger M."/>
            <person name="Rolland C."/>
            <person name="Monnet-Corti V."/>
            <person name="La Scola B."/>
        </authorList>
    </citation>
    <scope>NUCLEOTIDE SEQUENCE [LARGE SCALE GENOMIC DNA]</scope>
    <source>
        <strain evidence="1 2">Marseille-Q4569</strain>
    </source>
</reference>
<proteinExistence type="predicted"/>
<keyword evidence="2" id="KW-1185">Reference proteome</keyword>
<gene>
    <name evidence="1" type="ORF">JDW22_04265</name>
</gene>
<dbReference type="Gene3D" id="1.25.40.10">
    <property type="entry name" value="Tetratricopeptide repeat domain"/>
    <property type="match status" value="1"/>
</dbReference>
<dbReference type="RefSeq" id="WP_200521844.1">
    <property type="nucleotide sequence ID" value="NZ_JAEHNZ010000001.1"/>
</dbReference>
<organism evidence="1 2">
    <name type="scientific">Kingella bonacorsii</name>
    <dbReference type="NCBI Taxonomy" id="2796361"/>
    <lineage>
        <taxon>Bacteria</taxon>
        <taxon>Pseudomonadati</taxon>
        <taxon>Pseudomonadota</taxon>
        <taxon>Betaproteobacteria</taxon>
        <taxon>Neisseriales</taxon>
        <taxon>Neisseriaceae</taxon>
        <taxon>Kingella</taxon>
    </lineage>
</organism>
<name>A0ABS1BSF7_9NEIS</name>